<reference evidence="1" key="1">
    <citation type="submission" date="2016-07" db="EMBL/GenBank/DDBJ databases">
        <authorList>
            <person name="Bretaudeau A."/>
        </authorList>
    </citation>
    <scope>NUCLEOTIDE SEQUENCE</scope>
    <source>
        <strain evidence="1">Rice</strain>
        <tissue evidence="1">Whole body</tissue>
    </source>
</reference>
<organism evidence="1">
    <name type="scientific">Spodoptera frugiperda</name>
    <name type="common">Fall armyworm</name>
    <dbReference type="NCBI Taxonomy" id="7108"/>
    <lineage>
        <taxon>Eukaryota</taxon>
        <taxon>Metazoa</taxon>
        <taxon>Ecdysozoa</taxon>
        <taxon>Arthropoda</taxon>
        <taxon>Hexapoda</taxon>
        <taxon>Insecta</taxon>
        <taxon>Pterygota</taxon>
        <taxon>Neoptera</taxon>
        <taxon>Endopterygota</taxon>
        <taxon>Lepidoptera</taxon>
        <taxon>Glossata</taxon>
        <taxon>Ditrysia</taxon>
        <taxon>Noctuoidea</taxon>
        <taxon>Noctuidae</taxon>
        <taxon>Amphipyrinae</taxon>
        <taxon>Spodoptera</taxon>
    </lineage>
</organism>
<protein>
    <submittedName>
        <fullName evidence="1">SFRICE_002949</fullName>
    </submittedName>
</protein>
<name>A0A2H1V2A8_SPOFR</name>
<proteinExistence type="predicted"/>
<sequence length="75" mass="8165">MASPALGELRGRVRLLTKNHPVPIPAFRVGAPVNPLDSPQLRMRSSPGYKILSDVDITLHPIEGAPLVSKNRECI</sequence>
<evidence type="ECO:0000313" key="1">
    <source>
        <dbReference type="EMBL" id="SOQ34906.1"/>
    </source>
</evidence>
<gene>
    <name evidence="1" type="ORF">SFRICE_002949</name>
</gene>
<dbReference type="EMBL" id="ODYU01000333">
    <property type="protein sequence ID" value="SOQ34906.1"/>
    <property type="molecule type" value="Genomic_DNA"/>
</dbReference>
<accession>A0A2H1V2A8</accession>
<dbReference type="AlphaFoldDB" id="A0A2H1V2A8"/>